<dbReference type="SUPFAM" id="SSF53756">
    <property type="entry name" value="UDP-Glycosyltransferase/glycogen phosphorylase"/>
    <property type="match status" value="1"/>
</dbReference>
<dbReference type="AlphaFoldDB" id="A0A1T4Y060"/>
<protein>
    <submittedName>
        <fullName evidence="1">Uncharacterized protein</fullName>
    </submittedName>
</protein>
<organism evidence="1 2">
    <name type="scientific">Gemmiger formicilis</name>
    <dbReference type="NCBI Taxonomy" id="745368"/>
    <lineage>
        <taxon>Bacteria</taxon>
        <taxon>Bacillati</taxon>
        <taxon>Bacillota</taxon>
        <taxon>Clostridia</taxon>
        <taxon>Eubacteriales</taxon>
        <taxon>Gemmiger</taxon>
    </lineage>
</organism>
<evidence type="ECO:0000313" key="2">
    <source>
        <dbReference type="Proteomes" id="UP000190286"/>
    </source>
</evidence>
<gene>
    <name evidence="1" type="ORF">SAMN02745178_02583</name>
</gene>
<accession>A0A1T4Y060</accession>
<proteinExistence type="predicted"/>
<dbReference type="GeneID" id="93339016"/>
<dbReference type="RefSeq" id="WP_078785408.1">
    <property type="nucleotide sequence ID" value="NZ_DBEZWQ010000182.1"/>
</dbReference>
<dbReference type="Proteomes" id="UP000190286">
    <property type="component" value="Unassembled WGS sequence"/>
</dbReference>
<name>A0A1T4Y060_9FIRM</name>
<dbReference type="EMBL" id="FUYF01000025">
    <property type="protein sequence ID" value="SKA95192.1"/>
    <property type="molecule type" value="Genomic_DNA"/>
</dbReference>
<keyword evidence="2" id="KW-1185">Reference proteome</keyword>
<dbReference type="Gene3D" id="3.40.50.2000">
    <property type="entry name" value="Glycogen Phosphorylase B"/>
    <property type="match status" value="1"/>
</dbReference>
<dbReference type="STRING" id="745368.SAMN02745178_02583"/>
<evidence type="ECO:0000313" key="1">
    <source>
        <dbReference type="EMBL" id="SKA95192.1"/>
    </source>
</evidence>
<reference evidence="1 2" key="1">
    <citation type="submission" date="2017-02" db="EMBL/GenBank/DDBJ databases">
        <authorList>
            <person name="Peterson S.W."/>
        </authorList>
    </citation>
    <scope>NUCLEOTIDE SEQUENCE [LARGE SCALE GENOMIC DNA]</scope>
    <source>
        <strain evidence="1 2">ATCC 27749</strain>
    </source>
</reference>
<sequence length="406" mass="44755">MRILLVLDRVENPASANALMGFRLAEQLLRRDHTVHILTLWDGLHTPPAPPEGAMQHLLAFADERQMNEALENGQKGGTPVPLRLARLAAHPAAAAAAFRQLVLKQPRRTVDSRREIERLDAEFHFDAVCAVCAPYRTAFALEAAAIRGKKFLWQLDPYASNRDYTAPGGFAREGQLLDALDGTFVTPQALPDYADGAPLAPWREKVHVLGFPTLLPRVMEPVEHDDIQCVFCGSLHPGMREPGFALALFRALHDDAVTLTMAGGGWERFAADADETARVLGAKFVRPGLLPPDEAAALENRADVLVSLGNTYDNQMPSKLFGYFATGKPVLHLAVSENDPTLPYLARYPLALVLHRKDGVTPGTVAKLHSWLHNVQGHALPFAQTARLYPEFTPEKVAEEFLKWL</sequence>
<dbReference type="OrthoDB" id="9794575at2"/>